<name>A0A2R6WX98_MARPO</name>
<sequence length="102" mass="11709">MKLEYSMASVNLSIEAPKRLMLEASCDVKVNEQTVQIKFGTTKPTLGFSICKISFQSKFRTQISNLFLGTKIQGYLEIYTELLESHTGESFERCQEVFEENR</sequence>
<proteinExistence type="predicted"/>
<evidence type="ECO:0000313" key="1">
    <source>
        <dbReference type="EMBL" id="PTQ38465.1"/>
    </source>
</evidence>
<evidence type="ECO:0000313" key="2">
    <source>
        <dbReference type="Proteomes" id="UP000244005"/>
    </source>
</evidence>
<dbReference type="Proteomes" id="UP000244005">
    <property type="component" value="Unassembled WGS sequence"/>
</dbReference>
<gene>
    <name evidence="1" type="ORF">MARPO_0051s0066</name>
</gene>
<dbReference type="AlphaFoldDB" id="A0A2R6WX98"/>
<dbReference type="Gramene" id="Mp7g17290.1">
    <property type="protein sequence ID" value="Mp7g17290.1.cds1"/>
    <property type="gene ID" value="Mp7g17290"/>
</dbReference>
<organism evidence="1 2">
    <name type="scientific">Marchantia polymorpha</name>
    <name type="common">Common liverwort</name>
    <name type="synonym">Marchantia aquatica</name>
    <dbReference type="NCBI Taxonomy" id="3197"/>
    <lineage>
        <taxon>Eukaryota</taxon>
        <taxon>Viridiplantae</taxon>
        <taxon>Streptophyta</taxon>
        <taxon>Embryophyta</taxon>
        <taxon>Marchantiophyta</taxon>
        <taxon>Marchantiopsida</taxon>
        <taxon>Marchantiidae</taxon>
        <taxon>Marchantiales</taxon>
        <taxon>Marchantiaceae</taxon>
        <taxon>Marchantia</taxon>
    </lineage>
</organism>
<accession>A0A2R6WX98</accession>
<keyword evidence="2" id="KW-1185">Reference proteome</keyword>
<protein>
    <submittedName>
        <fullName evidence="1">Uncharacterized protein</fullName>
    </submittedName>
</protein>
<dbReference type="EMBL" id="KZ772723">
    <property type="protein sequence ID" value="PTQ38465.1"/>
    <property type="molecule type" value="Genomic_DNA"/>
</dbReference>
<reference evidence="2" key="1">
    <citation type="journal article" date="2017" name="Cell">
        <title>Insights into land plant evolution garnered from the Marchantia polymorpha genome.</title>
        <authorList>
            <person name="Bowman J.L."/>
            <person name="Kohchi T."/>
            <person name="Yamato K.T."/>
            <person name="Jenkins J."/>
            <person name="Shu S."/>
            <person name="Ishizaki K."/>
            <person name="Yamaoka S."/>
            <person name="Nishihama R."/>
            <person name="Nakamura Y."/>
            <person name="Berger F."/>
            <person name="Adam C."/>
            <person name="Aki S.S."/>
            <person name="Althoff F."/>
            <person name="Araki T."/>
            <person name="Arteaga-Vazquez M.A."/>
            <person name="Balasubrmanian S."/>
            <person name="Barry K."/>
            <person name="Bauer D."/>
            <person name="Boehm C.R."/>
            <person name="Briginshaw L."/>
            <person name="Caballero-Perez J."/>
            <person name="Catarino B."/>
            <person name="Chen F."/>
            <person name="Chiyoda S."/>
            <person name="Chovatia M."/>
            <person name="Davies K.M."/>
            <person name="Delmans M."/>
            <person name="Demura T."/>
            <person name="Dierschke T."/>
            <person name="Dolan L."/>
            <person name="Dorantes-Acosta A.E."/>
            <person name="Eklund D.M."/>
            <person name="Florent S.N."/>
            <person name="Flores-Sandoval E."/>
            <person name="Fujiyama A."/>
            <person name="Fukuzawa H."/>
            <person name="Galik B."/>
            <person name="Grimanelli D."/>
            <person name="Grimwood J."/>
            <person name="Grossniklaus U."/>
            <person name="Hamada T."/>
            <person name="Haseloff J."/>
            <person name="Hetherington A.J."/>
            <person name="Higo A."/>
            <person name="Hirakawa Y."/>
            <person name="Hundley H.N."/>
            <person name="Ikeda Y."/>
            <person name="Inoue K."/>
            <person name="Inoue S.I."/>
            <person name="Ishida S."/>
            <person name="Jia Q."/>
            <person name="Kakita M."/>
            <person name="Kanazawa T."/>
            <person name="Kawai Y."/>
            <person name="Kawashima T."/>
            <person name="Kennedy M."/>
            <person name="Kinose K."/>
            <person name="Kinoshita T."/>
            <person name="Kohara Y."/>
            <person name="Koide E."/>
            <person name="Komatsu K."/>
            <person name="Kopischke S."/>
            <person name="Kubo M."/>
            <person name="Kyozuka J."/>
            <person name="Lagercrantz U."/>
            <person name="Lin S.S."/>
            <person name="Lindquist E."/>
            <person name="Lipzen A.M."/>
            <person name="Lu C.W."/>
            <person name="De Luna E."/>
            <person name="Martienssen R.A."/>
            <person name="Minamino N."/>
            <person name="Mizutani M."/>
            <person name="Mizutani M."/>
            <person name="Mochizuki N."/>
            <person name="Monte I."/>
            <person name="Mosher R."/>
            <person name="Nagasaki H."/>
            <person name="Nakagami H."/>
            <person name="Naramoto S."/>
            <person name="Nishitani K."/>
            <person name="Ohtani M."/>
            <person name="Okamoto T."/>
            <person name="Okumura M."/>
            <person name="Phillips J."/>
            <person name="Pollak B."/>
            <person name="Reinders A."/>
            <person name="Rovekamp M."/>
            <person name="Sano R."/>
            <person name="Sawa S."/>
            <person name="Schmid M.W."/>
            <person name="Shirakawa M."/>
            <person name="Solano R."/>
            <person name="Spunde A."/>
            <person name="Suetsugu N."/>
            <person name="Sugano S."/>
            <person name="Sugiyama A."/>
            <person name="Sun R."/>
            <person name="Suzuki Y."/>
            <person name="Takenaka M."/>
            <person name="Takezawa D."/>
            <person name="Tomogane H."/>
            <person name="Tsuzuki M."/>
            <person name="Ueda T."/>
            <person name="Umeda M."/>
            <person name="Ward J.M."/>
            <person name="Watanabe Y."/>
            <person name="Yazaki K."/>
            <person name="Yokoyama R."/>
            <person name="Yoshitake Y."/>
            <person name="Yotsui I."/>
            <person name="Zachgo S."/>
            <person name="Schmutz J."/>
        </authorList>
    </citation>
    <scope>NUCLEOTIDE SEQUENCE [LARGE SCALE GENOMIC DNA]</scope>
    <source>
        <strain evidence="2">Tak-1</strain>
    </source>
</reference>